<feature type="domain" description="Chemokine interleukin-8-like" evidence="9">
    <location>
        <begin position="30"/>
        <end position="88"/>
    </location>
</feature>
<dbReference type="CDD" id="cd00272">
    <property type="entry name" value="Chemokine_CC"/>
    <property type="match status" value="1"/>
</dbReference>
<name>A0A8C5JZL0_JACJA</name>
<dbReference type="InterPro" id="IPR001811">
    <property type="entry name" value="Chemokine_IL8-like_dom"/>
</dbReference>
<dbReference type="GO" id="GO:0023019">
    <property type="term" value="P:signal transduction involved in regulation of gene expression"/>
    <property type="evidence" value="ECO:0007669"/>
    <property type="project" value="Ensembl"/>
</dbReference>
<dbReference type="GO" id="GO:0007249">
    <property type="term" value="P:canonical NF-kappaB signal transduction"/>
    <property type="evidence" value="ECO:0007669"/>
    <property type="project" value="Ensembl"/>
</dbReference>
<evidence type="ECO:0000256" key="7">
    <source>
        <dbReference type="ARBA" id="ARBA00023157"/>
    </source>
</evidence>
<keyword evidence="4 8" id="KW-0202">Cytokine</keyword>
<feature type="signal peptide" evidence="8">
    <location>
        <begin position="1"/>
        <end position="23"/>
    </location>
</feature>
<comment type="similarity">
    <text evidence="2 8">Belongs to the intercrine beta (chemokine CC) family.</text>
</comment>
<dbReference type="GO" id="GO:0005615">
    <property type="term" value="C:extracellular space"/>
    <property type="evidence" value="ECO:0007669"/>
    <property type="project" value="UniProtKB-KW"/>
</dbReference>
<dbReference type="FunFam" id="2.40.50.40:FF:000002">
    <property type="entry name" value="C-C motif chemokine"/>
    <property type="match status" value="1"/>
</dbReference>
<evidence type="ECO:0000256" key="4">
    <source>
        <dbReference type="ARBA" id="ARBA00022514"/>
    </source>
</evidence>
<protein>
    <recommendedName>
        <fullName evidence="8">C-C motif chemokine</fullName>
    </recommendedName>
</protein>
<dbReference type="InterPro" id="IPR000827">
    <property type="entry name" value="Chemokine_CC_CS"/>
</dbReference>
<keyword evidence="6 8" id="KW-0732">Signal</keyword>
<evidence type="ECO:0000256" key="8">
    <source>
        <dbReference type="RuleBase" id="RU361150"/>
    </source>
</evidence>
<dbReference type="PROSITE" id="PS00472">
    <property type="entry name" value="SMALL_CYTOKINES_CC"/>
    <property type="match status" value="1"/>
</dbReference>
<reference evidence="10" key="1">
    <citation type="submission" date="2025-08" db="UniProtKB">
        <authorList>
            <consortium name="Ensembl"/>
        </authorList>
    </citation>
    <scope>IDENTIFICATION</scope>
</reference>
<proteinExistence type="inferred from homology"/>
<dbReference type="GO" id="GO:0031726">
    <property type="term" value="F:CCR1 chemokine receptor binding"/>
    <property type="evidence" value="ECO:0007669"/>
    <property type="project" value="Ensembl"/>
</dbReference>
<dbReference type="GeneID" id="101603233"/>
<dbReference type="InterPro" id="IPR039809">
    <property type="entry name" value="Chemokine_b/g/d"/>
</dbReference>
<dbReference type="Pfam" id="PF00048">
    <property type="entry name" value="IL8"/>
    <property type="match status" value="1"/>
</dbReference>
<evidence type="ECO:0000313" key="11">
    <source>
        <dbReference type="Proteomes" id="UP000694385"/>
    </source>
</evidence>
<dbReference type="SMART" id="SM00199">
    <property type="entry name" value="SCY"/>
    <property type="match status" value="1"/>
</dbReference>
<dbReference type="GO" id="GO:0031727">
    <property type="term" value="F:CCR2 chemokine receptor binding"/>
    <property type="evidence" value="ECO:0007669"/>
    <property type="project" value="Ensembl"/>
</dbReference>
<dbReference type="AlphaFoldDB" id="A0A8C5JZL0"/>
<dbReference type="OMA" id="VNTPTCC"/>
<evidence type="ECO:0000256" key="2">
    <source>
        <dbReference type="ARBA" id="ARBA00010868"/>
    </source>
</evidence>
<dbReference type="OrthoDB" id="9404618at2759"/>
<dbReference type="GO" id="GO:1900016">
    <property type="term" value="P:negative regulation of cytokine production involved in inflammatory response"/>
    <property type="evidence" value="ECO:0007669"/>
    <property type="project" value="Ensembl"/>
</dbReference>
<dbReference type="GO" id="GO:0061844">
    <property type="term" value="P:antimicrobial humoral immune response mediated by antimicrobial peptide"/>
    <property type="evidence" value="ECO:0007669"/>
    <property type="project" value="TreeGrafter"/>
</dbReference>
<keyword evidence="11" id="KW-1185">Reference proteome</keyword>
<evidence type="ECO:0000256" key="6">
    <source>
        <dbReference type="ARBA" id="ARBA00022729"/>
    </source>
</evidence>
<dbReference type="SUPFAM" id="SSF54117">
    <property type="entry name" value="Interleukin 8-like chemokines"/>
    <property type="match status" value="1"/>
</dbReference>
<dbReference type="GO" id="GO:0008009">
    <property type="term" value="F:chemokine activity"/>
    <property type="evidence" value="ECO:0007669"/>
    <property type="project" value="Ensembl"/>
</dbReference>
<dbReference type="PANTHER" id="PTHR12015:SF98">
    <property type="entry name" value="C-C MOTIF CHEMOKINE 2"/>
    <property type="match status" value="1"/>
</dbReference>
<reference evidence="10" key="2">
    <citation type="submission" date="2025-09" db="UniProtKB">
        <authorList>
            <consortium name="Ensembl"/>
        </authorList>
    </citation>
    <scope>IDENTIFICATION</scope>
</reference>
<evidence type="ECO:0000256" key="5">
    <source>
        <dbReference type="ARBA" id="ARBA00022525"/>
    </source>
</evidence>
<dbReference type="GO" id="GO:0050729">
    <property type="term" value="P:positive regulation of inflammatory response"/>
    <property type="evidence" value="ECO:0007669"/>
    <property type="project" value="Ensembl"/>
</dbReference>
<dbReference type="Proteomes" id="UP000694385">
    <property type="component" value="Unassembled WGS sequence"/>
</dbReference>
<gene>
    <name evidence="10" type="primary">LOC101603233</name>
</gene>
<dbReference type="GO" id="GO:0008360">
    <property type="term" value="P:regulation of cell shape"/>
    <property type="evidence" value="ECO:0007669"/>
    <property type="project" value="Ensembl"/>
</dbReference>
<evidence type="ECO:0000256" key="3">
    <source>
        <dbReference type="ARBA" id="ARBA00022500"/>
    </source>
</evidence>
<dbReference type="GO" id="GO:0070098">
    <property type="term" value="P:chemokine-mediated signaling pathway"/>
    <property type="evidence" value="ECO:0007669"/>
    <property type="project" value="TreeGrafter"/>
</dbReference>
<dbReference type="InterPro" id="IPR036048">
    <property type="entry name" value="Interleukin_8-like_sf"/>
</dbReference>
<keyword evidence="3 8" id="KW-0145">Chemotaxis</keyword>
<evidence type="ECO:0000259" key="9">
    <source>
        <dbReference type="SMART" id="SM00199"/>
    </source>
</evidence>
<feature type="chain" id="PRO_5034250498" description="C-C motif chemokine" evidence="8">
    <location>
        <begin position="24"/>
        <end position="97"/>
    </location>
</feature>
<dbReference type="GO" id="GO:0007010">
    <property type="term" value="P:cytoskeleton organization"/>
    <property type="evidence" value="ECO:0007669"/>
    <property type="project" value="Ensembl"/>
</dbReference>
<evidence type="ECO:0000256" key="1">
    <source>
        <dbReference type="ARBA" id="ARBA00004613"/>
    </source>
</evidence>
<evidence type="ECO:0000313" key="10">
    <source>
        <dbReference type="Ensembl" id="ENSJJAP00000001955.1"/>
    </source>
</evidence>
<accession>A0A8C5JZL0</accession>
<dbReference type="GO" id="GO:0006954">
    <property type="term" value="P:inflammatory response"/>
    <property type="evidence" value="ECO:0007669"/>
    <property type="project" value="Ensembl"/>
</dbReference>
<keyword evidence="5 8" id="KW-0964">Secreted</keyword>
<sequence>MQLSTEPLCLLLIAAALSAHVLAQPGGIKTPTCCYQSSGRKIQVKRLESYTRTSSQCSREAVIFRTTLNKEVCADIKQKWVQDAMKYLDKKTQTTHP</sequence>
<dbReference type="GeneTree" id="ENSGT01130000278316"/>
<dbReference type="PANTHER" id="PTHR12015">
    <property type="entry name" value="SMALL INDUCIBLE CYTOKINE A"/>
    <property type="match status" value="1"/>
</dbReference>
<dbReference type="Ensembl" id="ENSJJAT00000003516.1">
    <property type="protein sequence ID" value="ENSJJAP00000001955.1"/>
    <property type="gene ID" value="ENSJJAG00000003016.1"/>
</dbReference>
<organism evidence="10 11">
    <name type="scientific">Jaculus jaculus</name>
    <name type="common">Lesser Egyptian jerboa</name>
    <dbReference type="NCBI Taxonomy" id="51337"/>
    <lineage>
        <taxon>Eukaryota</taxon>
        <taxon>Metazoa</taxon>
        <taxon>Chordata</taxon>
        <taxon>Craniata</taxon>
        <taxon>Vertebrata</taxon>
        <taxon>Euteleostomi</taxon>
        <taxon>Mammalia</taxon>
        <taxon>Eutheria</taxon>
        <taxon>Euarchontoglires</taxon>
        <taxon>Glires</taxon>
        <taxon>Rodentia</taxon>
        <taxon>Myomorpha</taxon>
        <taxon>Dipodoidea</taxon>
        <taxon>Dipodidae</taxon>
        <taxon>Dipodinae</taxon>
        <taxon>Jaculus</taxon>
    </lineage>
</organism>
<comment type="subcellular location">
    <subcellularLocation>
        <location evidence="1 8">Secreted</location>
    </subcellularLocation>
</comment>
<keyword evidence="7" id="KW-1015">Disulfide bond</keyword>
<dbReference type="Gene3D" id="2.40.50.40">
    <property type="match status" value="1"/>
</dbReference>
<dbReference type="GO" id="GO:0048245">
    <property type="term" value="P:eosinophil chemotaxis"/>
    <property type="evidence" value="ECO:0007669"/>
    <property type="project" value="Ensembl"/>
</dbReference>
<dbReference type="GO" id="GO:2000503">
    <property type="term" value="P:positive regulation of natural killer cell chemotaxis"/>
    <property type="evidence" value="ECO:0007669"/>
    <property type="project" value="Ensembl"/>
</dbReference>